<dbReference type="Pfam" id="PF01431">
    <property type="entry name" value="Peptidase_M13"/>
    <property type="match status" value="1"/>
</dbReference>
<dbReference type="SUPFAM" id="SSF55486">
    <property type="entry name" value="Metalloproteases ('zincins'), catalytic domain"/>
    <property type="match status" value="1"/>
</dbReference>
<dbReference type="InterPro" id="IPR008753">
    <property type="entry name" value="Peptidase_M13_N"/>
</dbReference>
<evidence type="ECO:0008006" key="12">
    <source>
        <dbReference type="Google" id="ProtNLM"/>
    </source>
</evidence>
<dbReference type="GO" id="GO:0046872">
    <property type="term" value="F:metal ion binding"/>
    <property type="evidence" value="ECO:0007669"/>
    <property type="project" value="UniProtKB-KW"/>
</dbReference>
<dbReference type="InterPro" id="IPR018497">
    <property type="entry name" value="Peptidase_M13_C"/>
</dbReference>
<feature type="domain" description="Peptidase M13 C-terminal" evidence="8">
    <location>
        <begin position="449"/>
        <end position="657"/>
    </location>
</feature>
<sequence length="660" mass="72334">MGVVGGIDPSYVDKSVAPGDDFYRFAVGRWLAANPIDAHPEHSRWGAFEELIESNHELLRELLEKETADHPDSVLARFYKAGMDTDAADAAAFSPLADLFASIDGIASVADVVSVTAALRAEMVGALWRVDVETDSQNSKMAVLHLSQSGLGLPDRDYYVLDDKAELREQYVAVMTRLLTLSGVDADAAAAQAAAILALETAMAEASLTRVQRRDPVATYNRLDKVEDLTALTGDTVDWASFLSALPGLADPLAGPYILDHPPFFSAVAKLLTEVPLTTWRAYLRWQVLARFAPNAHTEAVQAHFDFFGTALSGQKELKAQYKRVGIATGSMVEGPLAELYIAKTFSPAAKATVSSMVDRIMQLLVKRVKALDWMGDDTKAAALAKLAAMRVKIGYPDSFEPLDLTLDADAPYVANVRRGCAAKFAAEMKRNNKPVDRVRWEMAPFVVNAYFHPSNVEIVFPAAILRPPFFVAPTDELPHGDPAVNYGGIGAVIAHEISHAIDDSGRRYDASGELRDWWSPPDEEQFLARSQILVDQYNDFKVEGSSVNGKLCLGENVADLFGVKLSFAAYTEWLAEQGRVLDGNDGFTAEQRFFLAWCNVWKNSITKENALQRLVIDPHAPGECRAVGPLVHLPQFFEAWGIGPGDAMYRPPEKACEIW</sequence>
<evidence type="ECO:0000313" key="10">
    <source>
        <dbReference type="EMBL" id="OSX69234.1"/>
    </source>
</evidence>
<evidence type="ECO:0000256" key="3">
    <source>
        <dbReference type="ARBA" id="ARBA00022670"/>
    </source>
</evidence>
<dbReference type="Proteomes" id="UP000218209">
    <property type="component" value="Unassembled WGS sequence"/>
</dbReference>
<dbReference type="PROSITE" id="PS51885">
    <property type="entry name" value="NEPRILYSIN"/>
    <property type="match status" value="1"/>
</dbReference>
<dbReference type="EMBL" id="KV919678">
    <property type="protein sequence ID" value="OSX69234.1"/>
    <property type="molecule type" value="Genomic_DNA"/>
</dbReference>
<dbReference type="Pfam" id="PF05649">
    <property type="entry name" value="Peptidase_M13_N"/>
    <property type="match status" value="1"/>
</dbReference>
<dbReference type="PANTHER" id="PTHR11733">
    <property type="entry name" value="ZINC METALLOPROTEASE FAMILY M13 NEPRILYSIN-RELATED"/>
    <property type="match status" value="1"/>
</dbReference>
<evidence type="ECO:0000259" key="9">
    <source>
        <dbReference type="Pfam" id="PF05649"/>
    </source>
</evidence>
<dbReference type="CDD" id="cd08662">
    <property type="entry name" value="M13"/>
    <property type="match status" value="1"/>
</dbReference>
<dbReference type="InterPro" id="IPR042089">
    <property type="entry name" value="Peptidase_M13_dom_2"/>
</dbReference>
<accession>A0A1X6NKU8</accession>
<dbReference type="InterPro" id="IPR024079">
    <property type="entry name" value="MetalloPept_cat_dom_sf"/>
</dbReference>
<keyword evidence="4" id="KW-0479">Metal-binding</keyword>
<protein>
    <recommendedName>
        <fullName evidence="12">Peptidase M13 C-terminal domain-containing protein</fullName>
    </recommendedName>
</protein>
<dbReference type="Gene3D" id="3.40.390.10">
    <property type="entry name" value="Collagenase (Catalytic Domain)"/>
    <property type="match status" value="1"/>
</dbReference>
<evidence type="ECO:0000256" key="4">
    <source>
        <dbReference type="ARBA" id="ARBA00022723"/>
    </source>
</evidence>
<organism evidence="10 11">
    <name type="scientific">Porphyra umbilicalis</name>
    <name type="common">Purple laver</name>
    <name type="synonym">Red alga</name>
    <dbReference type="NCBI Taxonomy" id="2786"/>
    <lineage>
        <taxon>Eukaryota</taxon>
        <taxon>Rhodophyta</taxon>
        <taxon>Bangiophyceae</taxon>
        <taxon>Bangiales</taxon>
        <taxon>Bangiaceae</taxon>
        <taxon>Porphyra</taxon>
    </lineage>
</organism>
<evidence type="ECO:0000256" key="1">
    <source>
        <dbReference type="ARBA" id="ARBA00001947"/>
    </source>
</evidence>
<dbReference type="PANTHER" id="PTHR11733:SF167">
    <property type="entry name" value="FI17812P1-RELATED"/>
    <property type="match status" value="1"/>
</dbReference>
<dbReference type="InterPro" id="IPR000718">
    <property type="entry name" value="Peptidase_M13"/>
</dbReference>
<keyword evidence="11" id="KW-1185">Reference proteome</keyword>
<keyword evidence="7" id="KW-0482">Metalloprotease</keyword>
<dbReference type="OrthoDB" id="6475849at2759"/>
<gene>
    <name evidence="10" type="ORF">BU14_1713s0001</name>
</gene>
<evidence type="ECO:0000259" key="8">
    <source>
        <dbReference type="Pfam" id="PF01431"/>
    </source>
</evidence>
<keyword evidence="3" id="KW-0645">Protease</keyword>
<comment type="similarity">
    <text evidence="2">Belongs to the peptidase M13 family.</text>
</comment>
<keyword evidence="5" id="KW-0378">Hydrolase</keyword>
<evidence type="ECO:0000313" key="11">
    <source>
        <dbReference type="Proteomes" id="UP000218209"/>
    </source>
</evidence>
<name>A0A1X6NKU8_PORUM</name>
<dbReference type="AlphaFoldDB" id="A0A1X6NKU8"/>
<dbReference type="PRINTS" id="PR00786">
    <property type="entry name" value="NEPRILYSIN"/>
</dbReference>
<proteinExistence type="inferred from homology"/>
<dbReference type="Gene3D" id="1.10.1380.10">
    <property type="entry name" value="Neutral endopeptidase , domain2"/>
    <property type="match status" value="1"/>
</dbReference>
<comment type="cofactor">
    <cofactor evidence="1">
        <name>Zn(2+)</name>
        <dbReference type="ChEBI" id="CHEBI:29105"/>
    </cofactor>
</comment>
<dbReference type="GO" id="GO:0004222">
    <property type="term" value="F:metalloendopeptidase activity"/>
    <property type="evidence" value="ECO:0007669"/>
    <property type="project" value="InterPro"/>
</dbReference>
<evidence type="ECO:0000256" key="2">
    <source>
        <dbReference type="ARBA" id="ARBA00007357"/>
    </source>
</evidence>
<dbReference type="GO" id="GO:0016485">
    <property type="term" value="P:protein processing"/>
    <property type="evidence" value="ECO:0007669"/>
    <property type="project" value="TreeGrafter"/>
</dbReference>
<evidence type="ECO:0000256" key="7">
    <source>
        <dbReference type="ARBA" id="ARBA00023049"/>
    </source>
</evidence>
<dbReference type="GO" id="GO:0005886">
    <property type="term" value="C:plasma membrane"/>
    <property type="evidence" value="ECO:0007669"/>
    <property type="project" value="TreeGrafter"/>
</dbReference>
<reference evidence="10 11" key="1">
    <citation type="submission" date="2017-03" db="EMBL/GenBank/DDBJ databases">
        <title>WGS assembly of Porphyra umbilicalis.</title>
        <authorList>
            <person name="Brawley S.H."/>
            <person name="Blouin N.A."/>
            <person name="Ficko-Blean E."/>
            <person name="Wheeler G.L."/>
            <person name="Lohr M."/>
            <person name="Goodson H.V."/>
            <person name="Jenkins J.W."/>
            <person name="Blaby-Haas C.E."/>
            <person name="Helliwell K.E."/>
            <person name="Chan C."/>
            <person name="Marriage T."/>
            <person name="Bhattacharya D."/>
            <person name="Klein A.S."/>
            <person name="Badis Y."/>
            <person name="Brodie J."/>
            <person name="Cao Y."/>
            <person name="Collen J."/>
            <person name="Dittami S.M."/>
            <person name="Gachon C.M."/>
            <person name="Green B.R."/>
            <person name="Karpowicz S."/>
            <person name="Kim J.W."/>
            <person name="Kudahl U."/>
            <person name="Lin S."/>
            <person name="Michel G."/>
            <person name="Mittag M."/>
            <person name="Olson B.J."/>
            <person name="Pangilinan J."/>
            <person name="Peng Y."/>
            <person name="Qiu H."/>
            <person name="Shu S."/>
            <person name="Singer J.T."/>
            <person name="Smith A.G."/>
            <person name="Sprecher B.N."/>
            <person name="Wagner V."/>
            <person name="Wang W."/>
            <person name="Wang Z.-Y."/>
            <person name="Yan J."/>
            <person name="Yarish C."/>
            <person name="Zoeuner-Riek S."/>
            <person name="Zhuang Y."/>
            <person name="Zou Y."/>
            <person name="Lindquist E.A."/>
            <person name="Grimwood J."/>
            <person name="Barry K."/>
            <person name="Rokhsar D.S."/>
            <person name="Schmutz J."/>
            <person name="Stiller J.W."/>
            <person name="Grossman A.R."/>
            <person name="Prochnik S.E."/>
        </authorList>
    </citation>
    <scope>NUCLEOTIDE SEQUENCE [LARGE SCALE GENOMIC DNA]</scope>
    <source>
        <strain evidence="10">4086291</strain>
    </source>
</reference>
<keyword evidence="6" id="KW-0862">Zinc</keyword>
<feature type="domain" description="Peptidase M13 N-terminal" evidence="9">
    <location>
        <begin position="18"/>
        <end position="397"/>
    </location>
</feature>
<evidence type="ECO:0000256" key="5">
    <source>
        <dbReference type="ARBA" id="ARBA00022801"/>
    </source>
</evidence>
<evidence type="ECO:0000256" key="6">
    <source>
        <dbReference type="ARBA" id="ARBA00022833"/>
    </source>
</evidence>